<feature type="compositionally biased region" description="Low complexity" evidence="1">
    <location>
        <begin position="21"/>
        <end position="38"/>
    </location>
</feature>
<reference evidence="2" key="1">
    <citation type="journal article" date="2023" name="Plant J.">
        <title>Genome sequences and population genomics provide insights into the demographic history, inbreeding, and mutation load of two 'living fossil' tree species of Dipteronia.</title>
        <authorList>
            <person name="Feng Y."/>
            <person name="Comes H.P."/>
            <person name="Chen J."/>
            <person name="Zhu S."/>
            <person name="Lu R."/>
            <person name="Zhang X."/>
            <person name="Li P."/>
            <person name="Qiu J."/>
            <person name="Olsen K.M."/>
            <person name="Qiu Y."/>
        </authorList>
    </citation>
    <scope>NUCLEOTIDE SEQUENCE</scope>
    <source>
        <strain evidence="2">NBL</strain>
    </source>
</reference>
<evidence type="ECO:0000313" key="2">
    <source>
        <dbReference type="EMBL" id="KAK3230431.1"/>
    </source>
</evidence>
<evidence type="ECO:0000313" key="3">
    <source>
        <dbReference type="Proteomes" id="UP001281410"/>
    </source>
</evidence>
<organism evidence="2 3">
    <name type="scientific">Dipteronia sinensis</name>
    <dbReference type="NCBI Taxonomy" id="43782"/>
    <lineage>
        <taxon>Eukaryota</taxon>
        <taxon>Viridiplantae</taxon>
        <taxon>Streptophyta</taxon>
        <taxon>Embryophyta</taxon>
        <taxon>Tracheophyta</taxon>
        <taxon>Spermatophyta</taxon>
        <taxon>Magnoliopsida</taxon>
        <taxon>eudicotyledons</taxon>
        <taxon>Gunneridae</taxon>
        <taxon>Pentapetalae</taxon>
        <taxon>rosids</taxon>
        <taxon>malvids</taxon>
        <taxon>Sapindales</taxon>
        <taxon>Sapindaceae</taxon>
        <taxon>Hippocastanoideae</taxon>
        <taxon>Acereae</taxon>
        <taxon>Dipteronia</taxon>
    </lineage>
</organism>
<keyword evidence="3" id="KW-1185">Reference proteome</keyword>
<dbReference type="AlphaFoldDB" id="A0AAE0B5Z8"/>
<dbReference type="EMBL" id="JANJYJ010000001">
    <property type="protein sequence ID" value="KAK3230431.1"/>
    <property type="molecule type" value="Genomic_DNA"/>
</dbReference>
<gene>
    <name evidence="2" type="ORF">Dsin_002312</name>
</gene>
<feature type="region of interest" description="Disordered" evidence="1">
    <location>
        <begin position="1"/>
        <end position="108"/>
    </location>
</feature>
<dbReference type="PANTHER" id="PTHR33696:SF1">
    <property type="entry name" value="T22J18.15"/>
    <property type="match status" value="1"/>
</dbReference>
<protein>
    <submittedName>
        <fullName evidence="2">Uncharacterized protein</fullName>
    </submittedName>
</protein>
<sequence>MDSSTTTSIFPDKKSPHSRRSLSFSSSSLSSSSSLGSSYIFPDESPLRSTPATPLRFPGKPFSWEHLPGVPKKNIHKKKEPTILNIKQLPLPPPVTPPSSKKHHFQDNIIGNSKKFSTSSSESFRINDPFVAALVECSKDDDDGDRDDHEDSSTSNFWSVGSNNKVGRSISDRFGFVNLYTSCKRTCAVSESIVYLPRSTRSSYDLMNHPPRRI</sequence>
<accession>A0AAE0B5Z8</accession>
<evidence type="ECO:0000256" key="1">
    <source>
        <dbReference type="SAM" id="MobiDB-lite"/>
    </source>
</evidence>
<comment type="caution">
    <text evidence="2">The sequence shown here is derived from an EMBL/GenBank/DDBJ whole genome shotgun (WGS) entry which is preliminary data.</text>
</comment>
<feature type="region of interest" description="Disordered" evidence="1">
    <location>
        <begin position="138"/>
        <end position="157"/>
    </location>
</feature>
<proteinExistence type="predicted"/>
<dbReference type="PANTHER" id="PTHR33696">
    <property type="entry name" value="T22J18.15-RELATED"/>
    <property type="match status" value="1"/>
</dbReference>
<name>A0AAE0B5Z8_9ROSI</name>
<dbReference type="Proteomes" id="UP001281410">
    <property type="component" value="Unassembled WGS sequence"/>
</dbReference>